<proteinExistence type="predicted"/>
<feature type="compositionally biased region" description="Low complexity" evidence="1">
    <location>
        <begin position="109"/>
        <end position="123"/>
    </location>
</feature>
<reference evidence="2 3" key="1">
    <citation type="journal article" date="2023" name="Plant Dis.">
        <title>First Report of Diplodia intermedia Causing Canker and Dieback Diseases on Apple Trees in Canada.</title>
        <authorList>
            <person name="Ellouze W."/>
            <person name="Ilyukhin E."/>
            <person name="Sulman M."/>
            <person name="Ali S."/>
        </authorList>
    </citation>
    <scope>NUCLEOTIDE SEQUENCE [LARGE SCALE GENOMIC DNA]</scope>
    <source>
        <strain evidence="2 3">M45-28</strain>
    </source>
</reference>
<feature type="compositionally biased region" description="Basic and acidic residues" evidence="1">
    <location>
        <begin position="20"/>
        <end position="31"/>
    </location>
</feature>
<dbReference type="EMBL" id="JAKEKT020000109">
    <property type="protein sequence ID" value="KAL1635883.1"/>
    <property type="molecule type" value="Genomic_DNA"/>
</dbReference>
<evidence type="ECO:0000256" key="1">
    <source>
        <dbReference type="SAM" id="MobiDB-lite"/>
    </source>
</evidence>
<feature type="region of interest" description="Disordered" evidence="1">
    <location>
        <begin position="101"/>
        <end position="224"/>
    </location>
</feature>
<feature type="region of interest" description="Disordered" evidence="1">
    <location>
        <begin position="1"/>
        <end position="34"/>
    </location>
</feature>
<feature type="compositionally biased region" description="Basic and acidic residues" evidence="1">
    <location>
        <begin position="193"/>
        <end position="205"/>
    </location>
</feature>
<sequence length="308" mass="34659">MDSENGAVLPSTAPGQPAMADEKAHLEHEKYQLGGKAPVHAKVVLERNAFDRERETEWATINHEKEELNKQRGENAQLKQRLMFGISEYFWKKAELESGLVPASEAPDDNPQPLLPLRQPGPDTSRQTLNPLPKRKRDLPGLDGQPAPRATNGKDDFIGVHSPSTMSPAQLAHSEEEGNQLEPVPKKKRGRPRLHEEAKPGRADEQETSVKTTSGPAQKRGRPKLYHHTEYGTMLPLTYLLPSGAVLNAEQARTRRPAHWEYVIRFIKDRQVAAKFAVRAWLEKKSKDCMMCFVDLKTKSELRETSGM</sequence>
<organism evidence="2 3">
    <name type="scientific">Diplodia intermedia</name>
    <dbReference type="NCBI Taxonomy" id="856260"/>
    <lineage>
        <taxon>Eukaryota</taxon>
        <taxon>Fungi</taxon>
        <taxon>Dikarya</taxon>
        <taxon>Ascomycota</taxon>
        <taxon>Pezizomycotina</taxon>
        <taxon>Dothideomycetes</taxon>
        <taxon>Dothideomycetes incertae sedis</taxon>
        <taxon>Botryosphaeriales</taxon>
        <taxon>Botryosphaeriaceae</taxon>
        <taxon>Diplodia</taxon>
    </lineage>
</organism>
<gene>
    <name evidence="2" type="ORF">SLS58_010051</name>
</gene>
<evidence type="ECO:0000313" key="3">
    <source>
        <dbReference type="Proteomes" id="UP001521184"/>
    </source>
</evidence>
<evidence type="ECO:0000313" key="2">
    <source>
        <dbReference type="EMBL" id="KAL1635883.1"/>
    </source>
</evidence>
<dbReference type="Proteomes" id="UP001521184">
    <property type="component" value="Unassembled WGS sequence"/>
</dbReference>
<keyword evidence="3" id="KW-1185">Reference proteome</keyword>
<protein>
    <submittedName>
        <fullName evidence="2">Uncharacterized protein</fullName>
    </submittedName>
</protein>
<name>A0ABR3T929_9PEZI</name>
<accession>A0ABR3T929</accession>
<comment type="caution">
    <text evidence="2">The sequence shown here is derived from an EMBL/GenBank/DDBJ whole genome shotgun (WGS) entry which is preliminary data.</text>
</comment>